<sequence length="172" mass="18371">MTDGGSTAMTAKETQMRGARACAGVVLYRPDKALLARQAEGLRGLGLFAFANGPVDADTLAALAPTDLHLIESEENVGLGRGLNVVMATAASEGFTHVMLLDQDSEPPRDLLDRLTSRCTALEELERRSPSSPPVSCRRRKASTSRSVMNGAEAGTVATSRPSISHRHQARW</sequence>
<feature type="region of interest" description="Disordered" evidence="1">
    <location>
        <begin position="124"/>
        <end position="172"/>
    </location>
</feature>
<comment type="caution">
    <text evidence="2">The sequence shown here is derived from an EMBL/GenBank/DDBJ whole genome shotgun (WGS) entry which is preliminary data.</text>
</comment>
<dbReference type="EMBL" id="JBHSLW010000042">
    <property type="protein sequence ID" value="MFC5422566.1"/>
    <property type="molecule type" value="Genomic_DNA"/>
</dbReference>
<dbReference type="SUPFAM" id="SSF53448">
    <property type="entry name" value="Nucleotide-diphospho-sugar transferases"/>
    <property type="match status" value="1"/>
</dbReference>
<protein>
    <recommendedName>
        <fullName evidence="4">Glycosyltransferase 2-like domain-containing protein</fullName>
    </recommendedName>
</protein>
<keyword evidence="3" id="KW-1185">Reference proteome</keyword>
<accession>A0ABW0IW34</accession>
<proteinExistence type="predicted"/>
<evidence type="ECO:0008006" key="4">
    <source>
        <dbReference type="Google" id="ProtNLM"/>
    </source>
</evidence>
<name>A0ABW0IW34_9HYPH</name>
<dbReference type="InterPro" id="IPR029044">
    <property type="entry name" value="Nucleotide-diphossugar_trans"/>
</dbReference>
<reference evidence="3" key="1">
    <citation type="journal article" date="2019" name="Int. J. Syst. Evol. Microbiol.">
        <title>The Global Catalogue of Microorganisms (GCM) 10K type strain sequencing project: providing services to taxonomists for standard genome sequencing and annotation.</title>
        <authorList>
            <consortium name="The Broad Institute Genomics Platform"/>
            <consortium name="The Broad Institute Genome Sequencing Center for Infectious Disease"/>
            <person name="Wu L."/>
            <person name="Ma J."/>
        </authorList>
    </citation>
    <scope>NUCLEOTIDE SEQUENCE [LARGE SCALE GENOMIC DNA]</scope>
    <source>
        <strain evidence="3">NCAIM B.01391</strain>
    </source>
</reference>
<evidence type="ECO:0000313" key="2">
    <source>
        <dbReference type="EMBL" id="MFC5422566.1"/>
    </source>
</evidence>
<organism evidence="2 3">
    <name type="scientific">Bosea eneae</name>
    <dbReference type="NCBI Taxonomy" id="151454"/>
    <lineage>
        <taxon>Bacteria</taxon>
        <taxon>Pseudomonadati</taxon>
        <taxon>Pseudomonadota</taxon>
        <taxon>Alphaproteobacteria</taxon>
        <taxon>Hyphomicrobiales</taxon>
        <taxon>Boseaceae</taxon>
        <taxon>Bosea</taxon>
    </lineage>
</organism>
<gene>
    <name evidence="2" type="ORF">ACFPOB_23675</name>
</gene>
<evidence type="ECO:0000256" key="1">
    <source>
        <dbReference type="SAM" id="MobiDB-lite"/>
    </source>
</evidence>
<evidence type="ECO:0000313" key="3">
    <source>
        <dbReference type="Proteomes" id="UP001596053"/>
    </source>
</evidence>
<dbReference type="Proteomes" id="UP001596053">
    <property type="component" value="Unassembled WGS sequence"/>
</dbReference>